<dbReference type="Gene3D" id="2.40.330.10">
    <property type="entry name" value="DNA-binding pseudobarrel domain"/>
    <property type="match status" value="1"/>
</dbReference>
<feature type="domain" description="TF-B3" evidence="6">
    <location>
        <begin position="2"/>
        <end position="104"/>
    </location>
</feature>
<dbReference type="GO" id="GO:0003700">
    <property type="term" value="F:DNA-binding transcription factor activity"/>
    <property type="evidence" value="ECO:0007669"/>
    <property type="project" value="InterPro"/>
</dbReference>
<dbReference type="InterPro" id="IPR044800">
    <property type="entry name" value="LEC2-like"/>
</dbReference>
<evidence type="ECO:0000256" key="2">
    <source>
        <dbReference type="ARBA" id="ARBA00023015"/>
    </source>
</evidence>
<evidence type="ECO:0000313" key="7">
    <source>
        <dbReference type="EMBL" id="TKS17337.1"/>
    </source>
</evidence>
<dbReference type="AlphaFoldDB" id="A0A4U5R524"/>
<keyword evidence="4" id="KW-0804">Transcription</keyword>
<sequence length="119" mass="13678">MASCSKILTKTDTEKRLSVPIKFLESLPPFKGGHAVFFQATEESGKVWTFQCSTRKKGRYQKPVLSRGWLAFARKKKLEVGDKIEFYKARDQETEKPFYGVRVEREIKLLGAVIGYMNP</sequence>
<keyword evidence="2" id="KW-0805">Transcription regulation</keyword>
<reference evidence="7" key="1">
    <citation type="submission" date="2018-10" db="EMBL/GenBank/DDBJ databases">
        <title>Population genomic analysis revealed the cold adaptation of white poplar.</title>
        <authorList>
            <person name="Liu Y.-J."/>
        </authorList>
    </citation>
    <scope>NUCLEOTIDE SEQUENCE [LARGE SCALE GENOMIC DNA]</scope>
    <source>
        <strain evidence="7">PAL-ZL1</strain>
    </source>
</reference>
<dbReference type="InterPro" id="IPR003340">
    <property type="entry name" value="B3_DNA-bd"/>
</dbReference>
<name>A0A4U5R524_POPAL</name>
<dbReference type="PROSITE" id="PS50863">
    <property type="entry name" value="B3"/>
    <property type="match status" value="1"/>
</dbReference>
<dbReference type="SMART" id="SM01019">
    <property type="entry name" value="B3"/>
    <property type="match status" value="1"/>
</dbReference>
<evidence type="ECO:0000256" key="1">
    <source>
        <dbReference type="ARBA" id="ARBA00004123"/>
    </source>
</evidence>
<dbReference type="CDD" id="cd10017">
    <property type="entry name" value="B3_DNA"/>
    <property type="match status" value="1"/>
</dbReference>
<proteinExistence type="predicted"/>
<keyword evidence="3" id="KW-0238">DNA-binding</keyword>
<dbReference type="Pfam" id="PF02362">
    <property type="entry name" value="B3"/>
    <property type="match status" value="1"/>
</dbReference>
<comment type="subcellular location">
    <subcellularLocation>
        <location evidence="1">Nucleus</location>
    </subcellularLocation>
</comment>
<protein>
    <recommendedName>
        <fullName evidence="6">TF-B3 domain-containing protein</fullName>
    </recommendedName>
</protein>
<evidence type="ECO:0000259" key="6">
    <source>
        <dbReference type="PROSITE" id="PS50863"/>
    </source>
</evidence>
<dbReference type="PANTHER" id="PTHR31140">
    <property type="entry name" value="B3 DOMAIN-CONTAINING TRANSCRIPTION FACTOR ABI3"/>
    <property type="match status" value="1"/>
</dbReference>
<accession>A0A4U5R524</accession>
<dbReference type="PANTHER" id="PTHR31140:SF145">
    <property type="entry name" value="TF-B3 DOMAIN-CONTAINING PROTEIN"/>
    <property type="match status" value="1"/>
</dbReference>
<gene>
    <name evidence="7" type="ORF">D5086_0000014210</name>
</gene>
<organism evidence="7">
    <name type="scientific">Populus alba</name>
    <name type="common">White poplar</name>
    <dbReference type="NCBI Taxonomy" id="43335"/>
    <lineage>
        <taxon>Eukaryota</taxon>
        <taxon>Viridiplantae</taxon>
        <taxon>Streptophyta</taxon>
        <taxon>Embryophyta</taxon>
        <taxon>Tracheophyta</taxon>
        <taxon>Spermatophyta</taxon>
        <taxon>Magnoliopsida</taxon>
        <taxon>eudicotyledons</taxon>
        <taxon>Gunneridae</taxon>
        <taxon>Pentapetalae</taxon>
        <taxon>rosids</taxon>
        <taxon>fabids</taxon>
        <taxon>Malpighiales</taxon>
        <taxon>Salicaceae</taxon>
        <taxon>Saliceae</taxon>
        <taxon>Populus</taxon>
    </lineage>
</organism>
<dbReference type="GO" id="GO:0003677">
    <property type="term" value="F:DNA binding"/>
    <property type="evidence" value="ECO:0007669"/>
    <property type="project" value="UniProtKB-KW"/>
</dbReference>
<keyword evidence="5" id="KW-0539">Nucleus</keyword>
<evidence type="ECO:0000256" key="3">
    <source>
        <dbReference type="ARBA" id="ARBA00023125"/>
    </source>
</evidence>
<dbReference type="SUPFAM" id="SSF101936">
    <property type="entry name" value="DNA-binding pseudobarrel domain"/>
    <property type="match status" value="1"/>
</dbReference>
<evidence type="ECO:0000256" key="4">
    <source>
        <dbReference type="ARBA" id="ARBA00023163"/>
    </source>
</evidence>
<comment type="caution">
    <text evidence="7">The sequence shown here is derived from an EMBL/GenBank/DDBJ whole genome shotgun (WGS) entry which is preliminary data.</text>
</comment>
<dbReference type="EMBL" id="RCHU01000035">
    <property type="protein sequence ID" value="TKS17337.1"/>
    <property type="molecule type" value="Genomic_DNA"/>
</dbReference>
<dbReference type="GO" id="GO:0005634">
    <property type="term" value="C:nucleus"/>
    <property type="evidence" value="ECO:0007669"/>
    <property type="project" value="UniProtKB-SubCell"/>
</dbReference>
<evidence type="ECO:0000256" key="5">
    <source>
        <dbReference type="ARBA" id="ARBA00023242"/>
    </source>
</evidence>
<dbReference type="InterPro" id="IPR015300">
    <property type="entry name" value="DNA-bd_pseudobarrel_sf"/>
</dbReference>